<accession>A0ABT5T485</accession>
<evidence type="ECO:0000256" key="1">
    <source>
        <dbReference type="ARBA" id="ARBA00008853"/>
    </source>
</evidence>
<dbReference type="PRINTS" id="PR01790">
    <property type="entry name" value="SMP30FAMILY"/>
</dbReference>
<reference evidence="3" key="1">
    <citation type="submission" date="2023-02" db="EMBL/GenBank/DDBJ databases">
        <title>Description of Roseinatronobacter alkalisoli sp. nov., an alkaliphilic bacerium isolated from soda soil.</title>
        <authorList>
            <person name="Wei W."/>
        </authorList>
    </citation>
    <scope>NUCLEOTIDE SEQUENCE</scope>
    <source>
        <strain evidence="3">HJB301</strain>
    </source>
</reference>
<dbReference type="PANTHER" id="PTHR10907:SF47">
    <property type="entry name" value="REGUCALCIN"/>
    <property type="match status" value="1"/>
</dbReference>
<feature type="domain" description="SMP-30/Gluconolactonase/LRE-like region" evidence="2">
    <location>
        <begin position="11"/>
        <end position="246"/>
    </location>
</feature>
<dbReference type="InterPro" id="IPR011042">
    <property type="entry name" value="6-blade_b-propeller_TolB-like"/>
</dbReference>
<dbReference type="InterPro" id="IPR005511">
    <property type="entry name" value="SMP-30"/>
</dbReference>
<gene>
    <name evidence="3" type="ORF">PUT78_02345</name>
</gene>
<organism evidence="3 4">
    <name type="scientific">Roseinatronobacter alkalisoli</name>
    <dbReference type="NCBI Taxonomy" id="3028235"/>
    <lineage>
        <taxon>Bacteria</taxon>
        <taxon>Pseudomonadati</taxon>
        <taxon>Pseudomonadota</taxon>
        <taxon>Alphaproteobacteria</taxon>
        <taxon>Rhodobacterales</taxon>
        <taxon>Paracoccaceae</taxon>
        <taxon>Roseinatronobacter</taxon>
    </lineage>
</organism>
<dbReference type="SUPFAM" id="SSF63829">
    <property type="entry name" value="Calcium-dependent phosphotriesterase"/>
    <property type="match status" value="1"/>
</dbReference>
<dbReference type="InterPro" id="IPR013658">
    <property type="entry name" value="SGL"/>
</dbReference>
<sequence length="280" mass="30307">MKPLNETRCELGEGAFWHPERAEFFWFDIIGRKLHSLAHTWAFDEMVSAAGWLDASRLLVASEIRLFVLDLDTGAQHSLCPLEADQIGNRSNDGRADPQGGFWIGTMGKQAARGAGAIWRWWRGELRCLYPGLSIPNAICFAPDGRSACFTDTVTRRVMRVGLDASGWPKGTPECWLDLNADGLNPDGAVIDTDGNMWLAQWGAARVACYAPDGALLQTVAVPAAHASCPAFGGPDLRSLYCTTARQGLNQPGPLDGATFMAPAPARGQAEHRVLLDDGT</sequence>
<dbReference type="PANTHER" id="PTHR10907">
    <property type="entry name" value="REGUCALCIN"/>
    <property type="match status" value="1"/>
</dbReference>
<dbReference type="RefSeq" id="WP_274350446.1">
    <property type="nucleotide sequence ID" value="NZ_JAQZSM010000001.1"/>
</dbReference>
<evidence type="ECO:0000313" key="3">
    <source>
        <dbReference type="EMBL" id="MDD7969927.1"/>
    </source>
</evidence>
<comment type="caution">
    <text evidence="3">The sequence shown here is derived from an EMBL/GenBank/DDBJ whole genome shotgun (WGS) entry which is preliminary data.</text>
</comment>
<dbReference type="Gene3D" id="2.120.10.30">
    <property type="entry name" value="TolB, C-terminal domain"/>
    <property type="match status" value="1"/>
</dbReference>
<evidence type="ECO:0000313" key="4">
    <source>
        <dbReference type="Proteomes" id="UP001431784"/>
    </source>
</evidence>
<evidence type="ECO:0000259" key="2">
    <source>
        <dbReference type="Pfam" id="PF08450"/>
    </source>
</evidence>
<dbReference type="EMBL" id="JAQZSM010000001">
    <property type="protein sequence ID" value="MDD7969927.1"/>
    <property type="molecule type" value="Genomic_DNA"/>
</dbReference>
<protein>
    <submittedName>
        <fullName evidence="3">SMP-30/gluconolactonase/LRE family protein</fullName>
    </submittedName>
</protein>
<dbReference type="Pfam" id="PF08450">
    <property type="entry name" value="SGL"/>
    <property type="match status" value="1"/>
</dbReference>
<keyword evidence="4" id="KW-1185">Reference proteome</keyword>
<dbReference type="Proteomes" id="UP001431784">
    <property type="component" value="Unassembled WGS sequence"/>
</dbReference>
<name>A0ABT5T485_9RHOB</name>
<comment type="similarity">
    <text evidence="1">Belongs to the SMP-30/CGR1 family.</text>
</comment>
<proteinExistence type="inferred from homology"/>